<dbReference type="GO" id="GO:0003677">
    <property type="term" value="F:DNA binding"/>
    <property type="evidence" value="ECO:0007669"/>
    <property type="project" value="UniProtKB-KW"/>
</dbReference>
<evidence type="ECO:0000313" key="3">
    <source>
        <dbReference type="EMBL" id="VYS74918.1"/>
    </source>
</evidence>
<dbReference type="SMART" id="SM00530">
    <property type="entry name" value="HTH_XRE"/>
    <property type="match status" value="1"/>
</dbReference>
<reference evidence="3" key="1">
    <citation type="submission" date="2019-11" db="EMBL/GenBank/DDBJ databases">
        <authorList>
            <person name="Feng L."/>
        </authorList>
    </citation>
    <scope>NUCLEOTIDE SEQUENCE</scope>
    <source>
        <strain evidence="3">AhadrusLFYP4</strain>
    </source>
</reference>
<dbReference type="PANTHER" id="PTHR46558:SF11">
    <property type="entry name" value="HTH-TYPE TRANSCRIPTIONAL REGULATOR XRE"/>
    <property type="match status" value="1"/>
</dbReference>
<dbReference type="EMBL" id="CACRSX010000006">
    <property type="protein sequence ID" value="VYS74918.1"/>
    <property type="molecule type" value="Genomic_DNA"/>
</dbReference>
<accession>A0A6N2R371</accession>
<dbReference type="AlphaFoldDB" id="A0A6N2R371"/>
<evidence type="ECO:0000259" key="2">
    <source>
        <dbReference type="PROSITE" id="PS50943"/>
    </source>
</evidence>
<dbReference type="PROSITE" id="PS50943">
    <property type="entry name" value="HTH_CROC1"/>
    <property type="match status" value="1"/>
</dbReference>
<protein>
    <submittedName>
        <fullName evidence="3">HTH-type transcriptional regulator Xre</fullName>
    </submittedName>
</protein>
<dbReference type="SUPFAM" id="SSF47413">
    <property type="entry name" value="lambda repressor-like DNA-binding domains"/>
    <property type="match status" value="1"/>
</dbReference>
<dbReference type="CDD" id="cd00093">
    <property type="entry name" value="HTH_XRE"/>
    <property type="match status" value="1"/>
</dbReference>
<dbReference type="Gene3D" id="1.10.260.40">
    <property type="entry name" value="lambda repressor-like DNA-binding domains"/>
    <property type="match status" value="1"/>
</dbReference>
<keyword evidence="1" id="KW-0238">DNA-binding</keyword>
<dbReference type="InterPro" id="IPR001387">
    <property type="entry name" value="Cro/C1-type_HTH"/>
</dbReference>
<evidence type="ECO:0000256" key="1">
    <source>
        <dbReference type="ARBA" id="ARBA00023125"/>
    </source>
</evidence>
<gene>
    <name evidence="3" type="primary">xre_1</name>
    <name evidence="3" type="ORF">AHLFYP4_00231</name>
</gene>
<proteinExistence type="predicted"/>
<dbReference type="Pfam" id="PF01381">
    <property type="entry name" value="HTH_3"/>
    <property type="match status" value="1"/>
</dbReference>
<dbReference type="RefSeq" id="WP_421721337.1">
    <property type="nucleotide sequence ID" value="NZ_CACRSX010000006.1"/>
</dbReference>
<feature type="domain" description="HTH cro/C1-type" evidence="2">
    <location>
        <begin position="8"/>
        <end position="62"/>
    </location>
</feature>
<dbReference type="PANTHER" id="PTHR46558">
    <property type="entry name" value="TRACRIPTIONAL REGULATORY PROTEIN-RELATED-RELATED"/>
    <property type="match status" value="1"/>
</dbReference>
<name>A0A6N2R371_ANAHA</name>
<organism evidence="3">
    <name type="scientific">Anaerostipes hadrus</name>
    <dbReference type="NCBI Taxonomy" id="649756"/>
    <lineage>
        <taxon>Bacteria</taxon>
        <taxon>Bacillati</taxon>
        <taxon>Bacillota</taxon>
        <taxon>Clostridia</taxon>
        <taxon>Lachnospirales</taxon>
        <taxon>Lachnospiraceae</taxon>
        <taxon>Anaerostipes</taxon>
    </lineage>
</organism>
<dbReference type="InterPro" id="IPR010982">
    <property type="entry name" value="Lambda_DNA-bd_dom_sf"/>
</dbReference>
<sequence>MGNFQNILKSLRTSHSLTQDALAKKLKISRSTIGMYESGAREPDFETLELIADFFNVDIDYLLGRTLKTTYIPFAENQPELNKRDTKQIEEILQQTKDKLTSQEGLMFDGDPASPEAIESILNAMEIGMEMAKKKNKEKYTPKKYKKD</sequence>